<dbReference type="GO" id="GO:0006351">
    <property type="term" value="P:DNA-templated transcription"/>
    <property type="evidence" value="ECO:0007669"/>
    <property type="project" value="InterPro"/>
</dbReference>
<accession>A0A6P5RAY3</accession>
<keyword evidence="9" id="KW-1185">Reference proteome</keyword>
<dbReference type="KEGG" id="pavi:110746175"/>
<dbReference type="Proteomes" id="UP000515124">
    <property type="component" value="Unplaced"/>
</dbReference>
<evidence type="ECO:0000256" key="2">
    <source>
        <dbReference type="ARBA" id="ARBA00012418"/>
    </source>
</evidence>
<reference evidence="10" key="1">
    <citation type="submission" date="2025-08" db="UniProtKB">
        <authorList>
            <consortium name="RefSeq"/>
        </authorList>
    </citation>
    <scope>IDENTIFICATION</scope>
</reference>
<dbReference type="Gene3D" id="3.90.1100.10">
    <property type="match status" value="1"/>
</dbReference>
<sequence>MIAEVKKAVDNILTKPSRSSRFDFAQCIIKDSITHGLERTLSTGNFNIKRFKMDSKGMTQVLARLSFIGCLGHMTRIKPQFEKTRKVSGPRALQPSQWGMLCPCDTPEGEPCGLIKNLALMTHVTTDEEESPLISLVCSSSHIFDIPMEV</sequence>
<evidence type="ECO:0000256" key="6">
    <source>
        <dbReference type="ARBA" id="ARBA00023163"/>
    </source>
</evidence>
<keyword evidence="5" id="KW-0548">Nucleotidyltransferase</keyword>
<feature type="domain" description="RNA polymerase Rpb2" evidence="8">
    <location>
        <begin position="60"/>
        <end position="124"/>
    </location>
</feature>
<dbReference type="RefSeq" id="XP_021802080.1">
    <property type="nucleotide sequence ID" value="XM_021946388.1"/>
</dbReference>
<dbReference type="GO" id="GO:0003899">
    <property type="term" value="F:DNA-directed RNA polymerase activity"/>
    <property type="evidence" value="ECO:0007669"/>
    <property type="project" value="UniProtKB-EC"/>
</dbReference>
<evidence type="ECO:0000313" key="9">
    <source>
        <dbReference type="Proteomes" id="UP000515124"/>
    </source>
</evidence>
<dbReference type="SUPFAM" id="SSF64484">
    <property type="entry name" value="beta and beta-prime subunits of DNA dependent RNA-polymerase"/>
    <property type="match status" value="1"/>
</dbReference>
<evidence type="ECO:0000256" key="4">
    <source>
        <dbReference type="ARBA" id="ARBA00022679"/>
    </source>
</evidence>
<dbReference type="AlphaFoldDB" id="A0A6P5RAY3"/>
<protein>
    <recommendedName>
        <fullName evidence="2">DNA-directed RNA polymerase</fullName>
        <ecNumber evidence="2">2.7.7.6</ecNumber>
    </recommendedName>
</protein>
<evidence type="ECO:0000313" key="10">
    <source>
        <dbReference type="RefSeq" id="XP_021802080.1"/>
    </source>
</evidence>
<dbReference type="Pfam" id="PF04565">
    <property type="entry name" value="RNA_pol_Rpb2_3"/>
    <property type="match status" value="1"/>
</dbReference>
<dbReference type="GO" id="GO:0003677">
    <property type="term" value="F:DNA binding"/>
    <property type="evidence" value="ECO:0007669"/>
    <property type="project" value="InterPro"/>
</dbReference>
<organism evidence="9 10">
    <name type="scientific">Prunus avium</name>
    <name type="common">Cherry</name>
    <name type="synonym">Cerasus avium</name>
    <dbReference type="NCBI Taxonomy" id="42229"/>
    <lineage>
        <taxon>Eukaryota</taxon>
        <taxon>Viridiplantae</taxon>
        <taxon>Streptophyta</taxon>
        <taxon>Embryophyta</taxon>
        <taxon>Tracheophyta</taxon>
        <taxon>Spermatophyta</taxon>
        <taxon>Magnoliopsida</taxon>
        <taxon>eudicotyledons</taxon>
        <taxon>Gunneridae</taxon>
        <taxon>Pentapetalae</taxon>
        <taxon>rosids</taxon>
        <taxon>fabids</taxon>
        <taxon>Rosales</taxon>
        <taxon>Rosaceae</taxon>
        <taxon>Amygdaloideae</taxon>
        <taxon>Amygdaleae</taxon>
        <taxon>Prunus</taxon>
    </lineage>
</organism>
<dbReference type="PANTHER" id="PTHR20856">
    <property type="entry name" value="DNA-DIRECTED RNA POLYMERASE I SUBUNIT 2"/>
    <property type="match status" value="1"/>
</dbReference>
<keyword evidence="6" id="KW-0804">Transcription</keyword>
<dbReference type="GeneID" id="110746175"/>
<evidence type="ECO:0000256" key="3">
    <source>
        <dbReference type="ARBA" id="ARBA00022478"/>
    </source>
</evidence>
<dbReference type="GO" id="GO:0000428">
    <property type="term" value="C:DNA-directed RNA polymerase complex"/>
    <property type="evidence" value="ECO:0007669"/>
    <property type="project" value="UniProtKB-KW"/>
</dbReference>
<evidence type="ECO:0000256" key="7">
    <source>
        <dbReference type="RuleBase" id="RU000434"/>
    </source>
</evidence>
<evidence type="ECO:0000256" key="5">
    <source>
        <dbReference type="ARBA" id="ARBA00022695"/>
    </source>
</evidence>
<dbReference type="EC" id="2.7.7.6" evidence="2"/>
<comment type="similarity">
    <text evidence="1 7">Belongs to the RNA polymerase beta chain family.</text>
</comment>
<keyword evidence="4" id="KW-0808">Transferase</keyword>
<dbReference type="InterPro" id="IPR007645">
    <property type="entry name" value="RNA_pol_Rpb2_3"/>
</dbReference>
<dbReference type="GO" id="GO:0032549">
    <property type="term" value="F:ribonucleoside binding"/>
    <property type="evidence" value="ECO:0007669"/>
    <property type="project" value="InterPro"/>
</dbReference>
<gene>
    <name evidence="10" type="primary">LOC110746175</name>
</gene>
<dbReference type="InterPro" id="IPR015712">
    <property type="entry name" value="DNA-dir_RNA_pol_su2"/>
</dbReference>
<name>A0A6P5RAY3_PRUAV</name>
<evidence type="ECO:0000259" key="8">
    <source>
        <dbReference type="Pfam" id="PF04565"/>
    </source>
</evidence>
<evidence type="ECO:0000256" key="1">
    <source>
        <dbReference type="ARBA" id="ARBA00006835"/>
    </source>
</evidence>
<proteinExistence type="inferred from homology"/>
<keyword evidence="3" id="KW-0240">DNA-directed RNA polymerase</keyword>